<feature type="region of interest" description="Disordered" evidence="1">
    <location>
        <begin position="122"/>
        <end position="153"/>
    </location>
</feature>
<evidence type="ECO:0000256" key="2">
    <source>
        <dbReference type="SAM" id="Phobius"/>
    </source>
</evidence>
<evidence type="ECO:0000256" key="3">
    <source>
        <dbReference type="SAM" id="SignalP"/>
    </source>
</evidence>
<dbReference type="Proteomes" id="UP001501251">
    <property type="component" value="Unassembled WGS sequence"/>
</dbReference>
<dbReference type="EMBL" id="BAABAQ010000020">
    <property type="protein sequence ID" value="GAA4209595.1"/>
    <property type="molecule type" value="Genomic_DNA"/>
</dbReference>
<evidence type="ECO:0000313" key="4">
    <source>
        <dbReference type="EMBL" id="GAA4209595.1"/>
    </source>
</evidence>
<evidence type="ECO:0000256" key="1">
    <source>
        <dbReference type="SAM" id="MobiDB-lite"/>
    </source>
</evidence>
<name>A0ABP8BLP0_9ACTN</name>
<sequence>MRFTPLAVLAAIAAIVVALWAPAPALAAPGTGDITAPTSGQTVKVGDSVKVAATASEVCQAAITLTTPGGQASTLVTREAPLCTGALSLGASFTPEAAGTYRLALAGDVQLSVVEITAAAPATPTPRETVTVTPSPTASASTSATPTATPKPTVTVTVTPKVKTPTPTPKPAVTRTVRATVTAPAPQVGAAPAPAPAPVVVLTGAPAPMPVMDTATGQEPAQEVVFPAASSAPPAGEPVALQLVAVAGQMADAVWRLIVGFVLCGALVGGGLWLMFTLRKRGSRHNGTGRKRG</sequence>
<keyword evidence="3" id="KW-0732">Signal</keyword>
<dbReference type="RefSeq" id="WP_344923218.1">
    <property type="nucleotide sequence ID" value="NZ_BAABAQ010000020.1"/>
</dbReference>
<comment type="caution">
    <text evidence="4">The sequence shown here is derived from an EMBL/GenBank/DDBJ whole genome shotgun (WGS) entry which is preliminary data.</text>
</comment>
<feature type="signal peptide" evidence="3">
    <location>
        <begin position="1"/>
        <end position="27"/>
    </location>
</feature>
<keyword evidence="5" id="KW-1185">Reference proteome</keyword>
<accession>A0ABP8BLP0</accession>
<keyword evidence="2" id="KW-1133">Transmembrane helix</keyword>
<gene>
    <name evidence="4" type="ORF">GCM10022252_76340</name>
</gene>
<reference evidence="5" key="1">
    <citation type="journal article" date="2019" name="Int. J. Syst. Evol. Microbiol.">
        <title>The Global Catalogue of Microorganisms (GCM) 10K type strain sequencing project: providing services to taxonomists for standard genome sequencing and annotation.</title>
        <authorList>
            <consortium name="The Broad Institute Genomics Platform"/>
            <consortium name="The Broad Institute Genome Sequencing Center for Infectious Disease"/>
            <person name="Wu L."/>
            <person name="Ma J."/>
        </authorList>
    </citation>
    <scope>NUCLEOTIDE SEQUENCE [LARGE SCALE GENOMIC DNA]</scope>
    <source>
        <strain evidence="5">JCM 17388</strain>
    </source>
</reference>
<evidence type="ECO:0000313" key="5">
    <source>
        <dbReference type="Proteomes" id="UP001501251"/>
    </source>
</evidence>
<keyword evidence="2" id="KW-0472">Membrane</keyword>
<organism evidence="4 5">
    <name type="scientific">Streptosporangium oxazolinicum</name>
    <dbReference type="NCBI Taxonomy" id="909287"/>
    <lineage>
        <taxon>Bacteria</taxon>
        <taxon>Bacillati</taxon>
        <taxon>Actinomycetota</taxon>
        <taxon>Actinomycetes</taxon>
        <taxon>Streptosporangiales</taxon>
        <taxon>Streptosporangiaceae</taxon>
        <taxon>Streptosporangium</taxon>
    </lineage>
</organism>
<protein>
    <submittedName>
        <fullName evidence="4">Uncharacterized protein</fullName>
    </submittedName>
</protein>
<proteinExistence type="predicted"/>
<keyword evidence="2" id="KW-0812">Transmembrane</keyword>
<feature type="chain" id="PRO_5046806845" evidence="3">
    <location>
        <begin position="28"/>
        <end position="293"/>
    </location>
</feature>
<feature type="transmembrane region" description="Helical" evidence="2">
    <location>
        <begin position="253"/>
        <end position="276"/>
    </location>
</feature>